<reference evidence="3 4" key="1">
    <citation type="submission" date="2024-04" db="EMBL/GenBank/DDBJ databases">
        <title>Tritrichomonas musculus Genome.</title>
        <authorList>
            <person name="Alves-Ferreira E."/>
            <person name="Grigg M."/>
            <person name="Lorenzi H."/>
            <person name="Galac M."/>
        </authorList>
    </citation>
    <scope>NUCLEOTIDE SEQUENCE [LARGE SCALE GENOMIC DNA]</scope>
    <source>
        <strain evidence="3 4">EAF2021</strain>
    </source>
</reference>
<gene>
    <name evidence="3" type="ORF">M9Y10_011838</name>
</gene>
<dbReference type="EMBL" id="JAPFFF010000018">
    <property type="protein sequence ID" value="KAK8860174.1"/>
    <property type="molecule type" value="Genomic_DNA"/>
</dbReference>
<dbReference type="InterPro" id="IPR026847">
    <property type="entry name" value="VPS13"/>
</dbReference>
<evidence type="ECO:0008006" key="5">
    <source>
        <dbReference type="Google" id="ProtNLM"/>
    </source>
</evidence>
<organism evidence="3 4">
    <name type="scientific">Tritrichomonas musculus</name>
    <dbReference type="NCBI Taxonomy" id="1915356"/>
    <lineage>
        <taxon>Eukaryota</taxon>
        <taxon>Metamonada</taxon>
        <taxon>Parabasalia</taxon>
        <taxon>Tritrichomonadida</taxon>
        <taxon>Tritrichomonadidae</taxon>
        <taxon>Tritrichomonas</taxon>
    </lineage>
</organism>
<comment type="similarity">
    <text evidence="1">Belongs to the VPS13 family.</text>
</comment>
<evidence type="ECO:0000256" key="1">
    <source>
        <dbReference type="ARBA" id="ARBA00006545"/>
    </source>
</evidence>
<name>A0ABR2IB04_9EUKA</name>
<feature type="compositionally biased region" description="Low complexity" evidence="2">
    <location>
        <begin position="2268"/>
        <end position="2333"/>
    </location>
</feature>
<proteinExistence type="inferred from homology"/>
<protein>
    <recommendedName>
        <fullName evidence="5">Vacuolar protein sorting-associated protein</fullName>
    </recommendedName>
</protein>
<comment type="caution">
    <text evidence="3">The sequence shown here is derived from an EMBL/GenBank/DDBJ whole genome shotgun (WGS) entry which is preliminary data.</text>
</comment>
<evidence type="ECO:0000256" key="2">
    <source>
        <dbReference type="SAM" id="MobiDB-lite"/>
    </source>
</evidence>
<accession>A0ABR2IB04</accession>
<sequence>MINGIVAKIISHLCGQYIEKIDSSQLELEIWNGKAHMENVKIMENSFLAHQIPFRVKQGIIGSISLAFPWSRLSTEPCIVDIENLLLVGEIYGGALISHDLTIQESTNKTEITEQTMWDRMLLNILDNLIINIKNVHIRIESPTNNQQYISTGVVIPSINVHTVNEEGEKIILKEHQNFLLKKVTINNIGIYADTESIEIYNNDIESFKTKMINEIKTENHQFVLNPFSFDGIFKSSSQNINPESSFSMISEIIELTLDNQQFKGLQILMNQYRLFCKQRLYSHCGRPDRPPRSERSSTLWWCYAHRCSLDRNNWNLLDVNVAIEMLKNRKKYFNIWSNFIKNSSAYRDQIDSFEDALDSNTVTLLRSYSTYLYQKEINSIEGKYTEGEIEVISQKVKKGGPFKLNLNLKKLLFSLKESKNSEKMTSFIINDLITEFIKTGFDNKASFQVGSFCIMNYMSNFYPRTLEASKGIKGSFDINYSEPYRIHLSVSPVFAVIDVKWIEKVVKFFEKKRTFLDIEDESQVAHQIQEIIDSHAKFILDLDIDKSKIIVPYQEINEEHQPSFDVTFNSFKLHSKPSPKYNLSEIDSLFDNYEISINNIQMFLCDKKMSDEFDFISNFEVAILTSEKIDSMKASFELSPLKFYLTTFQALLIKEMSSYISDTLKLDQENENIKSITSRNLFSIKIPSFSALLSYDEKPLYQIEIEKQINIEITNKNKVTNISVLNEESGLKGLEYFSSENNEFFNTQKLELKMEISSQNQNFDMNLGDVELYAKATPLNFIIVFAKSPINFEWKLKLNKESTIEKYLHQRKIQSIDDQIIKGNIKFNNTIVHLIDFDNSETSNKELMEITTKDASVTIDKSKNSFLVNFEIPPPLVTTKQLGEKWTNIISKDDLMTKPINLKFEPASFSINFDSFKANISPLLLFKIIKFIKIMKNSHSNQDGDPDTMPYMAFDIKARNTKIRIIYNYQSSNYYELNIPDFKFITIQTPTVHQISFDKVEIIENMNGNKLFNTENLNIEMDMKLLLKEDKNNNLKSFNQIMNEKGFDKWNEETFNLIQNEKNKMKLDKTSFYFYAVSFKFVNDDLLCAYSHEFARDITFLTKNLLEIIKFDSFYNYNNQNIQEIDEPLDIDLTFSMKTIDFIVLNETPKATLTIDGADVQINLKNNDVSFETKSVILVDNKKSKIIEANLINFQSNEDEIYSSVDNLDLVIFLEYLPISVDYIMNCPFFSFADEFKKHKTKATSFDILTSFFFSINSFSVKLPLKGNLFLFKIASDASLNPEGRIAQIRDIQMLLNDRLIIKPFSINFDNDKWIIDPVLITFSVFELYIIEQLIDKIKSLSMPKIYLSKKEVEMSRRKFSICISTVKFILTQPNLPFLWLEIKPSIFKQSYNDLNGGEKIIEYKIETLIKHANYSNCGFDTVVDPFILTFQSKDNSNSASTNVTVSPMTFSVSSSFLKEIFIFRKKFEMIKSSSNDDSKIFQDEIIYFQNDTGLPIKLTLFKDGLKKMMINENDESDENNKEKNILDDDKPFRMINFNPNYDLKVEFLDKTVYFSIKDLCFPIFFEGLAVAFIVADIGVQTIHFSSPYVIKNELPYDIEVFIGNDTIGAINSGDQKPIPINSSSSLSDGIRAAMTPIKTEISPPVSILKYHSFTLLYKIIDNNTLRNLYTTIYVSVDPKKSISYITFLPNITFVNHLPANVKMTILNDSDDFGYGGSKIEFNMKTGEEIDGSFIRTARSTITIKLNIEQFGESDPTTIYPFDTTPVPFQFIIRNDYIEICKVAMMSIYSPEKMVFQIIIFTPCVMYNETNIPLLINESKKDNKQYSFINKMLFYTPKGFFKKKKVTARALYPEKTYSNVHPIDCMHVNTLQTVLLPYFDDSSTFYQLSVITKEAPVQFNHTTVVTLATTLSVFNHFNETVYFSPSETYKFVNSCLPNRKTSLIYSNAQSTFDVYVKGYRKCRDVALTNPTTTVFRLLSENENQPDFLIQLDLIKEKSGFCGHISYPALPTPTVITNMLSDKIIYAYQDISKTNPVIVKSMSTSLFAKEQPFADSLLNEIIICIDNEITFPVSFTSDVPPMKIYGSPYFYEVRTTKRGNQMIIVTDKNETNIDPDDDDNQIIFDDGQRKKIVNVLVSKMQISFIDSLMHEICLLTLKNITFIDILKNSLKLTIDSIQLDDMYVASKSPVVLYSTSPNFLSATMMTHLPLSTHSFDSIEIKLAEIRVFADYAFISDLYAVIKEIHDESKMNKGYHPAKISQKTAKLYLSDNNSNDNNNNNNDNYSNNNNNNNTYLNSDKNIYSNNNYLNYNNNNFDNNNNNDNDSNINDNNNNDNDKFDDFGEDEKYRSAAFYSIKKFKVLPISLKLDFRGSSGREFIHPQSSDFRIAMLQYVPSVSNGRMELPPVEIKSIRAPLNIFQKHLISSYRNQFIKEVVKVLFHADLLLNAVGVVKGVVGIFTDDSRSKKESLSNLGGQLLQSVEGIMRIIPSNIHLANSKTSKVSRFSKFIGNVANVLDKGADKINTTKRELIEEVIPSRQREPRAFPMGRITNITPICNVIDLETDNNEVENDNDSYGGLSEGFCDGSSLRFSIAQNTFQKLFSIKPDHANERLLALIDSGSNDNNNSNNKSHALAIFDHYIAVLSSNLFFVIIEARITDVISVDFKGSVVDLVIYNQHEEIETFNFNCKSESEARSIVTIISSISARMHIFAE</sequence>
<evidence type="ECO:0000313" key="3">
    <source>
        <dbReference type="EMBL" id="KAK8860174.1"/>
    </source>
</evidence>
<dbReference type="PANTHER" id="PTHR16166">
    <property type="entry name" value="VACUOLAR PROTEIN SORTING-ASSOCIATED PROTEIN VPS13"/>
    <property type="match status" value="1"/>
</dbReference>
<dbReference type="Proteomes" id="UP001470230">
    <property type="component" value="Unassembled WGS sequence"/>
</dbReference>
<keyword evidence="4" id="KW-1185">Reference proteome</keyword>
<dbReference type="PANTHER" id="PTHR16166:SF93">
    <property type="entry name" value="INTERMEMBRANE LIPID TRANSFER PROTEIN VPS13"/>
    <property type="match status" value="1"/>
</dbReference>
<feature type="region of interest" description="Disordered" evidence="2">
    <location>
        <begin position="2268"/>
        <end position="2340"/>
    </location>
</feature>
<evidence type="ECO:0000313" key="4">
    <source>
        <dbReference type="Proteomes" id="UP001470230"/>
    </source>
</evidence>